<keyword evidence="9 10" id="KW-0472">Membrane</keyword>
<evidence type="ECO:0000256" key="10">
    <source>
        <dbReference type="SAM" id="Phobius"/>
    </source>
</evidence>
<feature type="transmembrane region" description="Helical" evidence="10">
    <location>
        <begin position="164"/>
        <end position="183"/>
    </location>
</feature>
<dbReference type="PRINTS" id="PR01755">
    <property type="entry name" value="SECFTRNLCASE"/>
</dbReference>
<evidence type="ECO:0000259" key="11">
    <source>
        <dbReference type="Pfam" id="PF02355"/>
    </source>
</evidence>
<evidence type="ECO:0000256" key="1">
    <source>
        <dbReference type="ARBA" id="ARBA00004651"/>
    </source>
</evidence>
<dbReference type="InterPro" id="IPR005665">
    <property type="entry name" value="SecF_bac"/>
</dbReference>
<feature type="transmembrane region" description="Helical" evidence="10">
    <location>
        <begin position="221"/>
        <end position="246"/>
    </location>
</feature>
<dbReference type="EMBL" id="BARV01033453">
    <property type="protein sequence ID" value="GAI50435.1"/>
    <property type="molecule type" value="Genomic_DNA"/>
</dbReference>
<evidence type="ECO:0000256" key="7">
    <source>
        <dbReference type="ARBA" id="ARBA00022989"/>
    </source>
</evidence>
<feature type="transmembrane region" description="Helical" evidence="10">
    <location>
        <begin position="110"/>
        <end position="128"/>
    </location>
</feature>
<dbReference type="InterPro" id="IPR055344">
    <property type="entry name" value="SecD_SecF_C_bact"/>
</dbReference>
<dbReference type="InterPro" id="IPR048634">
    <property type="entry name" value="SecD_SecF_C"/>
</dbReference>
<evidence type="ECO:0000256" key="3">
    <source>
        <dbReference type="ARBA" id="ARBA00022448"/>
    </source>
</evidence>
<dbReference type="GO" id="GO:0005886">
    <property type="term" value="C:plasma membrane"/>
    <property type="evidence" value="ECO:0007669"/>
    <property type="project" value="UniProtKB-SubCell"/>
</dbReference>
<gene>
    <name evidence="12" type="ORF">S06H3_52581</name>
</gene>
<keyword evidence="5 10" id="KW-0812">Transmembrane</keyword>
<keyword evidence="3" id="KW-0813">Transport</keyword>
<keyword evidence="8" id="KW-0811">Translocation</keyword>
<dbReference type="Pfam" id="PF07549">
    <property type="entry name" value="Sec_GG"/>
    <property type="match status" value="1"/>
</dbReference>
<dbReference type="AlphaFoldDB" id="X1QHF4"/>
<proteinExistence type="predicted"/>
<organism evidence="12">
    <name type="scientific">marine sediment metagenome</name>
    <dbReference type="NCBI Taxonomy" id="412755"/>
    <lineage>
        <taxon>unclassified sequences</taxon>
        <taxon>metagenomes</taxon>
        <taxon>ecological metagenomes</taxon>
    </lineage>
</organism>
<keyword evidence="4" id="KW-1003">Cell membrane</keyword>
<feature type="domain" description="Protein export membrane protein SecD/SecF C-terminal" evidence="11">
    <location>
        <begin position="95"/>
        <end position="246"/>
    </location>
</feature>
<evidence type="ECO:0000256" key="5">
    <source>
        <dbReference type="ARBA" id="ARBA00022692"/>
    </source>
</evidence>
<dbReference type="InterPro" id="IPR022813">
    <property type="entry name" value="SecD/SecF_arch_bac"/>
</dbReference>
<keyword evidence="7 10" id="KW-1133">Transmembrane helix</keyword>
<comment type="subcellular location">
    <subcellularLocation>
        <location evidence="1">Cell membrane</location>
        <topology evidence="1">Multi-pass membrane protein</topology>
    </subcellularLocation>
</comment>
<dbReference type="NCBIfam" id="TIGR00916">
    <property type="entry name" value="2A0604s01"/>
    <property type="match status" value="1"/>
</dbReference>
<evidence type="ECO:0000256" key="4">
    <source>
        <dbReference type="ARBA" id="ARBA00022475"/>
    </source>
</evidence>
<protein>
    <recommendedName>
        <fullName evidence="2">Protein translocase subunit SecF</fullName>
    </recommendedName>
</protein>
<evidence type="ECO:0000256" key="9">
    <source>
        <dbReference type="ARBA" id="ARBA00023136"/>
    </source>
</evidence>
<dbReference type="SUPFAM" id="SSF82866">
    <property type="entry name" value="Multidrug efflux transporter AcrB transmembrane domain"/>
    <property type="match status" value="1"/>
</dbReference>
<dbReference type="InterPro" id="IPR022646">
    <property type="entry name" value="SecD/SecF_CS"/>
</dbReference>
<dbReference type="GO" id="GO:0015450">
    <property type="term" value="F:protein-transporting ATPase activity"/>
    <property type="evidence" value="ECO:0007669"/>
    <property type="project" value="InterPro"/>
</dbReference>
<evidence type="ECO:0000256" key="6">
    <source>
        <dbReference type="ARBA" id="ARBA00022927"/>
    </source>
</evidence>
<evidence type="ECO:0000256" key="8">
    <source>
        <dbReference type="ARBA" id="ARBA00023010"/>
    </source>
</evidence>
<dbReference type="PANTHER" id="PTHR30081:SF8">
    <property type="entry name" value="PROTEIN TRANSLOCASE SUBUNIT SECF"/>
    <property type="match status" value="1"/>
</dbReference>
<dbReference type="InterPro" id="IPR022645">
    <property type="entry name" value="SecD/SecF_bac"/>
</dbReference>
<name>X1QHF4_9ZZZZ</name>
<accession>X1QHF4</accession>
<dbReference type="Pfam" id="PF02355">
    <property type="entry name" value="SecD_SecF_C"/>
    <property type="match status" value="1"/>
</dbReference>
<feature type="non-terminal residue" evidence="12">
    <location>
        <position position="247"/>
    </location>
</feature>
<sequence>MNYGIDFTGGTLMKYGFERSLTDSQHSTADVVAQTWVMLDEYGLSKCQIQVSGTTELLIRTATQDEDTAAQQAEQVAGGLRELFGDRAGTPKVLGRDLVGPVVGERLRNTALLALILGAILILIYIAIRYEFRFGVAGVVAIVHDVLIVVGVMSLLGAELNSEFVAAILTVIGYSINDSVVIFDRIRENMRLYRGGLFAEIANTSLLQTMTRSINTTVTTLFALIALFFFGGPAIHAFSLALIVGIA</sequence>
<dbReference type="PANTHER" id="PTHR30081">
    <property type="entry name" value="PROTEIN-EXPORT MEMBRANE PROTEIN SEC"/>
    <property type="match status" value="1"/>
</dbReference>
<evidence type="ECO:0000256" key="2">
    <source>
        <dbReference type="ARBA" id="ARBA00015792"/>
    </source>
</evidence>
<dbReference type="NCBIfam" id="TIGR00966">
    <property type="entry name" value="transloc_SecF"/>
    <property type="match status" value="1"/>
</dbReference>
<keyword evidence="6" id="KW-0653">Protein transport</keyword>
<dbReference type="Gene3D" id="1.20.1640.10">
    <property type="entry name" value="Multidrug efflux transporter AcrB transmembrane domain"/>
    <property type="match status" value="1"/>
</dbReference>
<evidence type="ECO:0000313" key="12">
    <source>
        <dbReference type="EMBL" id="GAI50435.1"/>
    </source>
</evidence>
<dbReference type="GO" id="GO:0006886">
    <property type="term" value="P:intracellular protein transport"/>
    <property type="evidence" value="ECO:0007669"/>
    <property type="project" value="InterPro"/>
</dbReference>
<comment type="caution">
    <text evidence="12">The sequence shown here is derived from an EMBL/GenBank/DDBJ whole genome shotgun (WGS) entry which is preliminary data.</text>
</comment>
<feature type="transmembrane region" description="Helical" evidence="10">
    <location>
        <begin position="135"/>
        <end position="158"/>
    </location>
</feature>
<reference evidence="12" key="1">
    <citation type="journal article" date="2014" name="Front. Microbiol.">
        <title>High frequency of phylogenetically diverse reductive dehalogenase-homologous genes in deep subseafloor sedimentary metagenomes.</title>
        <authorList>
            <person name="Kawai M."/>
            <person name="Futagami T."/>
            <person name="Toyoda A."/>
            <person name="Takaki Y."/>
            <person name="Nishi S."/>
            <person name="Hori S."/>
            <person name="Arai W."/>
            <person name="Tsubouchi T."/>
            <person name="Morono Y."/>
            <person name="Uchiyama I."/>
            <person name="Ito T."/>
            <person name="Fujiyama A."/>
            <person name="Inagaki F."/>
            <person name="Takami H."/>
        </authorList>
    </citation>
    <scope>NUCLEOTIDE SEQUENCE</scope>
    <source>
        <strain evidence="12">Expedition CK06-06</strain>
    </source>
</reference>